<proteinExistence type="predicted"/>
<reference evidence="2 3" key="1">
    <citation type="submission" date="2011-02" db="EMBL/GenBank/DDBJ databases">
        <authorList>
            <person name="Nelson K.E."/>
            <person name="Sutton G."/>
            <person name="Torralba M."/>
            <person name="Durkin S."/>
            <person name="Harkins D."/>
            <person name="Montgomery R."/>
            <person name="Ziemer C."/>
            <person name="Klaassens E."/>
            <person name="Ocuiv P."/>
            <person name="Morrison M."/>
        </authorList>
    </citation>
    <scope>NUCLEOTIDE SEQUENCE [LARGE SCALE GENOMIC DNA]</scope>
    <source>
        <strain evidence="2 3">8</strain>
    </source>
</reference>
<dbReference type="EMBL" id="ADKM02000128">
    <property type="protein sequence ID" value="EGC01556.1"/>
    <property type="molecule type" value="Genomic_DNA"/>
</dbReference>
<gene>
    <name evidence="2" type="ORF">CUS_5743</name>
</gene>
<comment type="caution">
    <text evidence="2">The sequence shown here is derived from an EMBL/GenBank/DDBJ whole genome shotgun (WGS) entry which is preliminary data.</text>
</comment>
<dbReference type="OrthoDB" id="95800at2"/>
<dbReference type="Pfam" id="PF22564">
    <property type="entry name" value="HAAS"/>
    <property type="match status" value="1"/>
</dbReference>
<organism evidence="2 3">
    <name type="scientific">Ruminococcus albus 8</name>
    <dbReference type="NCBI Taxonomy" id="246199"/>
    <lineage>
        <taxon>Bacteria</taxon>
        <taxon>Bacillati</taxon>
        <taxon>Bacillota</taxon>
        <taxon>Clostridia</taxon>
        <taxon>Eubacteriales</taxon>
        <taxon>Oscillospiraceae</taxon>
        <taxon>Ruminococcus</taxon>
    </lineage>
</organism>
<dbReference type="Proteomes" id="UP000004259">
    <property type="component" value="Unassembled WGS sequence"/>
</dbReference>
<dbReference type="STRING" id="246199.CUS_5743"/>
<evidence type="ECO:0000313" key="3">
    <source>
        <dbReference type="Proteomes" id="UP000004259"/>
    </source>
</evidence>
<accession>E9SGR7</accession>
<keyword evidence="1" id="KW-0472">Membrane</keyword>
<protein>
    <recommendedName>
        <fullName evidence="4">DUF1700 domain-containing protein</fullName>
    </recommendedName>
</protein>
<name>E9SGR7_RUMAL</name>
<evidence type="ECO:0008006" key="4">
    <source>
        <dbReference type="Google" id="ProtNLM"/>
    </source>
</evidence>
<feature type="transmembrane region" description="Helical" evidence="1">
    <location>
        <begin position="206"/>
        <end position="229"/>
    </location>
</feature>
<dbReference type="AlphaFoldDB" id="E9SGR7"/>
<feature type="transmembrane region" description="Helical" evidence="1">
    <location>
        <begin position="236"/>
        <end position="257"/>
    </location>
</feature>
<evidence type="ECO:0000256" key="1">
    <source>
        <dbReference type="SAM" id="Phobius"/>
    </source>
</evidence>
<keyword evidence="1" id="KW-1133">Transmembrane helix</keyword>
<keyword evidence="3" id="KW-1185">Reference proteome</keyword>
<dbReference type="eggNOG" id="COG4709">
    <property type="taxonomic scope" value="Bacteria"/>
</dbReference>
<feature type="transmembrane region" description="Helical" evidence="1">
    <location>
        <begin position="178"/>
        <end position="200"/>
    </location>
</feature>
<dbReference type="RefSeq" id="WP_004167516.1">
    <property type="nucleotide sequence ID" value="NZ_ADKM02000128.1"/>
</dbReference>
<dbReference type="eggNOG" id="COG0811">
    <property type="taxonomic scope" value="Bacteria"/>
</dbReference>
<evidence type="ECO:0000313" key="2">
    <source>
        <dbReference type="EMBL" id="EGC01556.1"/>
    </source>
</evidence>
<sequence length="280" mass="30237">MNRLEFLTSLRYNLEKGGLPRDDIEDALSYYEEIFFDSGYGSDEQTVSMLGSPEELAREILIDNGFHPDGDAAYELGEADRNAYGHAQDVQFEEVGKENNSNTHGGYDYGYGYGTGNTSGAGQAQNAAGFDFNEAAGRFGQFVDGVFTTAKNVYDKQFNDPSMTDVQKSKRNNVILKVLILLLTVPIWGSIVVGILGAIVGILGGLLGLIVSLIAGGFSLIGGGIVDLFRVTPIGVMEIGGGLLLLGIFGLVARPAFRGLTKLCKWIFGGIKKLFCKFFR</sequence>
<keyword evidence="1" id="KW-0812">Transmembrane</keyword>